<sequence>MTNYLKEETTHNKNYTNTAGKINLFTDYNLFLLQMCSFLFFETHHILKNFSMTNILSFHYVKLQNYLYLYSTHHSLVSLLSRDIFPSKTLLRL</sequence>
<protein>
    <submittedName>
        <fullName evidence="1">Uncharacterized protein</fullName>
    </submittedName>
</protein>
<accession>A0A0S3SZN9</accession>
<evidence type="ECO:0000313" key="1">
    <source>
        <dbReference type="EMBL" id="BAT98179.1"/>
    </source>
</evidence>
<gene>
    <name evidence="1" type="primary">Vigan.09G181500</name>
    <name evidence="1" type="ORF">VIGAN_09181500</name>
</gene>
<keyword evidence="2" id="KW-1185">Reference proteome</keyword>
<name>A0A0S3SZN9_PHAAN</name>
<reference evidence="1 2" key="1">
    <citation type="journal article" date="2015" name="Sci. Rep.">
        <title>The power of single molecule real-time sequencing technology in the de novo assembly of a eukaryotic genome.</title>
        <authorList>
            <person name="Sakai H."/>
            <person name="Naito K."/>
            <person name="Ogiso-Tanaka E."/>
            <person name="Takahashi Y."/>
            <person name="Iseki K."/>
            <person name="Muto C."/>
            <person name="Satou K."/>
            <person name="Teruya K."/>
            <person name="Shiroma A."/>
            <person name="Shimoji M."/>
            <person name="Hirano T."/>
            <person name="Itoh T."/>
            <person name="Kaga A."/>
            <person name="Tomooka N."/>
        </authorList>
    </citation>
    <scope>NUCLEOTIDE SEQUENCE [LARGE SCALE GENOMIC DNA]</scope>
    <source>
        <strain evidence="2">cv. Shumari</strain>
    </source>
</reference>
<dbReference type="AlphaFoldDB" id="A0A0S3SZN9"/>
<proteinExistence type="predicted"/>
<evidence type="ECO:0000313" key="2">
    <source>
        <dbReference type="Proteomes" id="UP000291084"/>
    </source>
</evidence>
<organism evidence="1 2">
    <name type="scientific">Vigna angularis var. angularis</name>
    <dbReference type="NCBI Taxonomy" id="157739"/>
    <lineage>
        <taxon>Eukaryota</taxon>
        <taxon>Viridiplantae</taxon>
        <taxon>Streptophyta</taxon>
        <taxon>Embryophyta</taxon>
        <taxon>Tracheophyta</taxon>
        <taxon>Spermatophyta</taxon>
        <taxon>Magnoliopsida</taxon>
        <taxon>eudicotyledons</taxon>
        <taxon>Gunneridae</taxon>
        <taxon>Pentapetalae</taxon>
        <taxon>rosids</taxon>
        <taxon>fabids</taxon>
        <taxon>Fabales</taxon>
        <taxon>Fabaceae</taxon>
        <taxon>Papilionoideae</taxon>
        <taxon>50 kb inversion clade</taxon>
        <taxon>NPAAA clade</taxon>
        <taxon>indigoferoid/millettioid clade</taxon>
        <taxon>Phaseoleae</taxon>
        <taxon>Vigna</taxon>
    </lineage>
</organism>
<dbReference type="Proteomes" id="UP000291084">
    <property type="component" value="Chromosome 9"/>
</dbReference>
<dbReference type="EMBL" id="AP015042">
    <property type="protein sequence ID" value="BAT98179.1"/>
    <property type="molecule type" value="Genomic_DNA"/>
</dbReference>